<feature type="compositionally biased region" description="Basic and acidic residues" evidence="2">
    <location>
        <begin position="76"/>
        <end position="94"/>
    </location>
</feature>
<dbReference type="EMBL" id="CAJNJA010008014">
    <property type="protein sequence ID" value="CAE7231783.1"/>
    <property type="molecule type" value="Genomic_DNA"/>
</dbReference>
<feature type="domain" description="RRM" evidence="3">
    <location>
        <begin position="109"/>
        <end position="201"/>
    </location>
</feature>
<dbReference type="InterPro" id="IPR000504">
    <property type="entry name" value="RRM_dom"/>
</dbReference>
<evidence type="ECO:0000256" key="2">
    <source>
        <dbReference type="SAM" id="MobiDB-lite"/>
    </source>
</evidence>
<dbReference type="AlphaFoldDB" id="A0A812KL55"/>
<feature type="compositionally biased region" description="Polar residues" evidence="2">
    <location>
        <begin position="32"/>
        <end position="41"/>
    </location>
</feature>
<evidence type="ECO:0000259" key="3">
    <source>
        <dbReference type="PROSITE" id="PS50102"/>
    </source>
</evidence>
<evidence type="ECO:0000256" key="1">
    <source>
        <dbReference type="PROSITE-ProRule" id="PRU00176"/>
    </source>
</evidence>
<feature type="region of interest" description="Disordered" evidence="2">
    <location>
        <begin position="232"/>
        <end position="265"/>
    </location>
</feature>
<dbReference type="PROSITE" id="PS50102">
    <property type="entry name" value="RRM"/>
    <property type="match status" value="1"/>
</dbReference>
<dbReference type="GO" id="GO:0003723">
    <property type="term" value="F:RNA binding"/>
    <property type="evidence" value="ECO:0007669"/>
    <property type="project" value="UniProtKB-UniRule"/>
</dbReference>
<comment type="caution">
    <text evidence="4">The sequence shown here is derived from an EMBL/GenBank/DDBJ whole genome shotgun (WGS) entry which is preliminary data.</text>
</comment>
<feature type="region of interest" description="Disordered" evidence="2">
    <location>
        <begin position="31"/>
        <end position="51"/>
    </location>
</feature>
<gene>
    <name evidence="4" type="primary">ML1</name>
    <name evidence="4" type="ORF">SNEC2469_LOCUS3630</name>
</gene>
<name>A0A812KL55_9DINO</name>
<dbReference type="Pfam" id="PF04059">
    <property type="entry name" value="RRM_2"/>
    <property type="match status" value="1"/>
</dbReference>
<sequence length="265" mass="29517">MATGGRTEEDGVMSTLGVKNSFLHLSAIDSGAQKTRASSHPPNRRSLGASPQLTNALAAEVAEIYGRDMELPRISRANTEESRCRSPVREEATEAKTGSVQAETPVDQTSMVLRNIPKDLNRTGLCSLLDLHGCFETANFIYLPARFKDGLSLGYAFINFHTPEAAMEFQRKFHGMQLHPPGAVGCANSAPKPMVVHPNVRMRSLEELLHRYKNSPILHPDVPERMKPFLLDHGKPMPFPPQTEHVESPEWLRPRHRHPPGPLRQ</sequence>
<keyword evidence="1" id="KW-0694">RNA-binding</keyword>
<organism evidence="4 5">
    <name type="scientific">Symbiodinium necroappetens</name>
    <dbReference type="NCBI Taxonomy" id="1628268"/>
    <lineage>
        <taxon>Eukaryota</taxon>
        <taxon>Sar</taxon>
        <taxon>Alveolata</taxon>
        <taxon>Dinophyceae</taxon>
        <taxon>Suessiales</taxon>
        <taxon>Symbiodiniaceae</taxon>
        <taxon>Symbiodinium</taxon>
    </lineage>
</organism>
<protein>
    <submittedName>
        <fullName evidence="4">ML1 protein</fullName>
    </submittedName>
</protein>
<feature type="compositionally biased region" description="Basic and acidic residues" evidence="2">
    <location>
        <begin position="244"/>
        <end position="253"/>
    </location>
</feature>
<evidence type="ECO:0000313" key="4">
    <source>
        <dbReference type="EMBL" id="CAE7231783.1"/>
    </source>
</evidence>
<dbReference type="OrthoDB" id="417481at2759"/>
<dbReference type="Gene3D" id="3.30.70.330">
    <property type="match status" value="1"/>
</dbReference>
<proteinExistence type="predicted"/>
<dbReference type="Proteomes" id="UP000601435">
    <property type="component" value="Unassembled WGS sequence"/>
</dbReference>
<dbReference type="InterPro" id="IPR007201">
    <property type="entry name" value="Mei2-like_Rrm_C"/>
</dbReference>
<keyword evidence="5" id="KW-1185">Reference proteome</keyword>
<reference evidence="4" key="1">
    <citation type="submission" date="2021-02" db="EMBL/GenBank/DDBJ databases">
        <authorList>
            <person name="Dougan E. K."/>
            <person name="Rhodes N."/>
            <person name="Thang M."/>
            <person name="Chan C."/>
        </authorList>
    </citation>
    <scope>NUCLEOTIDE SEQUENCE</scope>
</reference>
<dbReference type="InterPro" id="IPR035979">
    <property type="entry name" value="RBD_domain_sf"/>
</dbReference>
<feature type="region of interest" description="Disordered" evidence="2">
    <location>
        <begin position="76"/>
        <end position="102"/>
    </location>
</feature>
<accession>A0A812KL55</accession>
<evidence type="ECO:0000313" key="5">
    <source>
        <dbReference type="Proteomes" id="UP000601435"/>
    </source>
</evidence>
<dbReference type="SUPFAM" id="SSF54928">
    <property type="entry name" value="RNA-binding domain, RBD"/>
    <property type="match status" value="1"/>
</dbReference>
<dbReference type="InterPro" id="IPR012677">
    <property type="entry name" value="Nucleotide-bd_a/b_plait_sf"/>
</dbReference>
<feature type="non-terminal residue" evidence="4">
    <location>
        <position position="265"/>
    </location>
</feature>